<dbReference type="EMBL" id="SRMP02000001">
    <property type="protein sequence ID" value="MFN0290046.1"/>
    <property type="molecule type" value="Genomic_DNA"/>
</dbReference>
<dbReference type="Proteomes" id="UP001517367">
    <property type="component" value="Unassembled WGS sequence"/>
</dbReference>
<protein>
    <submittedName>
        <fullName evidence="1">Uncharacterized protein</fullName>
    </submittedName>
</protein>
<evidence type="ECO:0000313" key="1">
    <source>
        <dbReference type="EMBL" id="MFN0290046.1"/>
    </source>
</evidence>
<comment type="caution">
    <text evidence="1">The sequence shown here is derived from an EMBL/GenBank/DDBJ whole genome shotgun (WGS) entry which is preliminary data.</text>
</comment>
<accession>A0ABW9JDL5</accession>
<name>A0ABW9JDL5_9SPHI</name>
<keyword evidence="2" id="KW-1185">Reference proteome</keyword>
<organism evidence="1 2">
    <name type="scientific">Pedobacter helvus</name>
    <dbReference type="NCBI Taxonomy" id="2563444"/>
    <lineage>
        <taxon>Bacteria</taxon>
        <taxon>Pseudomonadati</taxon>
        <taxon>Bacteroidota</taxon>
        <taxon>Sphingobacteriia</taxon>
        <taxon>Sphingobacteriales</taxon>
        <taxon>Sphingobacteriaceae</taxon>
        <taxon>Pedobacter</taxon>
    </lineage>
</organism>
<reference evidence="1 2" key="1">
    <citation type="submission" date="2024-12" db="EMBL/GenBank/DDBJ databases">
        <authorList>
            <person name="Hu S."/>
        </authorList>
    </citation>
    <scope>NUCLEOTIDE SEQUENCE [LARGE SCALE GENOMIC DNA]</scope>
    <source>
        <strain evidence="1 2">P-25</strain>
    </source>
</reference>
<dbReference type="RefSeq" id="WP_138727643.1">
    <property type="nucleotide sequence ID" value="NZ_SRMP02000001.1"/>
</dbReference>
<sequence length="169" mass="19552">MKENIMKIPSNDNEISFYTSLGESLIKTQVVEQSLSHSITLKMNPNETKERADEFLKRQQRYTLGRAIKIANEENLYNISLQEELNAFLVQRNWLVHNVIIGNEEDFNAGVIKNELLDKIDSISDKAAVIHLKIEYDLLDFCESQGQDMSKFRAVLKLQEQGIRVRKHS</sequence>
<gene>
    <name evidence="1" type="ORF">E5L68_001510</name>
</gene>
<proteinExistence type="predicted"/>
<evidence type="ECO:0000313" key="2">
    <source>
        <dbReference type="Proteomes" id="UP001517367"/>
    </source>
</evidence>